<gene>
    <name evidence="10" type="primary">ispE</name>
    <name evidence="13" type="ORF">E8M01_02960</name>
</gene>
<dbReference type="GO" id="GO:0005524">
    <property type="term" value="F:ATP binding"/>
    <property type="evidence" value="ECO:0007669"/>
    <property type="project" value="UniProtKB-UniRule"/>
</dbReference>
<dbReference type="Pfam" id="PF00288">
    <property type="entry name" value="GHMP_kinases_N"/>
    <property type="match status" value="1"/>
</dbReference>
<keyword evidence="5 10" id="KW-0547">Nucleotide-binding</keyword>
<dbReference type="PIRSF" id="PIRSF010376">
    <property type="entry name" value="IspE"/>
    <property type="match status" value="1"/>
</dbReference>
<dbReference type="GO" id="GO:0050515">
    <property type="term" value="F:4-(cytidine 5'-diphospho)-2-C-methyl-D-erythritol kinase activity"/>
    <property type="evidence" value="ECO:0007669"/>
    <property type="project" value="UniProtKB-UniRule"/>
</dbReference>
<evidence type="ECO:0000256" key="8">
    <source>
        <dbReference type="ARBA" id="ARBA00023229"/>
    </source>
</evidence>
<dbReference type="GO" id="GO:0016114">
    <property type="term" value="P:terpenoid biosynthetic process"/>
    <property type="evidence" value="ECO:0007669"/>
    <property type="project" value="InterPro"/>
</dbReference>
<dbReference type="EC" id="2.7.1.148" evidence="2 10"/>
<dbReference type="PANTHER" id="PTHR43527:SF2">
    <property type="entry name" value="4-DIPHOSPHOCYTIDYL-2-C-METHYL-D-ERYTHRITOL KINASE, CHLOROPLASTIC"/>
    <property type="match status" value="1"/>
</dbReference>
<evidence type="ECO:0000256" key="7">
    <source>
        <dbReference type="ARBA" id="ARBA00022840"/>
    </source>
</evidence>
<evidence type="ECO:0000256" key="5">
    <source>
        <dbReference type="ARBA" id="ARBA00022741"/>
    </source>
</evidence>
<dbReference type="GO" id="GO:0019288">
    <property type="term" value="P:isopentenyl diphosphate biosynthetic process, methylerythritol 4-phosphate pathway"/>
    <property type="evidence" value="ECO:0007669"/>
    <property type="project" value="UniProtKB-UniRule"/>
</dbReference>
<comment type="pathway">
    <text evidence="10">Isoprenoid biosynthesis; isopentenyl diphosphate biosynthesis via DXP pathway; isopentenyl diphosphate from 1-deoxy-D-xylulose 5-phosphate: step 3/6.</text>
</comment>
<dbReference type="InterPro" id="IPR020568">
    <property type="entry name" value="Ribosomal_Su5_D2-typ_SF"/>
</dbReference>
<evidence type="ECO:0000256" key="9">
    <source>
        <dbReference type="ARBA" id="ARBA00032554"/>
    </source>
</evidence>
<dbReference type="AlphaFoldDB" id="A0A4D7AUF7"/>
<organism evidence="13 14">
    <name type="scientific">Phreatobacter stygius</name>
    <dbReference type="NCBI Taxonomy" id="1940610"/>
    <lineage>
        <taxon>Bacteria</taxon>
        <taxon>Pseudomonadati</taxon>
        <taxon>Pseudomonadota</taxon>
        <taxon>Alphaproteobacteria</taxon>
        <taxon>Hyphomicrobiales</taxon>
        <taxon>Phreatobacteraceae</taxon>
        <taxon>Phreatobacter</taxon>
    </lineage>
</organism>
<dbReference type="InterPro" id="IPR013750">
    <property type="entry name" value="GHMP_kinase_C_dom"/>
</dbReference>
<dbReference type="KEGG" id="pstg:E8M01_02960"/>
<evidence type="ECO:0000259" key="11">
    <source>
        <dbReference type="Pfam" id="PF00288"/>
    </source>
</evidence>
<dbReference type="UniPathway" id="UPA00056">
    <property type="reaction ID" value="UER00094"/>
</dbReference>
<dbReference type="Proteomes" id="UP000298781">
    <property type="component" value="Chromosome"/>
</dbReference>
<dbReference type="EMBL" id="CP039690">
    <property type="protein sequence ID" value="QCI63281.1"/>
    <property type="molecule type" value="Genomic_DNA"/>
</dbReference>
<evidence type="ECO:0000259" key="12">
    <source>
        <dbReference type="Pfam" id="PF08544"/>
    </source>
</evidence>
<evidence type="ECO:0000256" key="6">
    <source>
        <dbReference type="ARBA" id="ARBA00022777"/>
    </source>
</evidence>
<evidence type="ECO:0000256" key="4">
    <source>
        <dbReference type="ARBA" id="ARBA00022679"/>
    </source>
</evidence>
<accession>A0A4D7AUF7</accession>
<keyword evidence="4 10" id="KW-0808">Transferase</keyword>
<dbReference type="PANTHER" id="PTHR43527">
    <property type="entry name" value="4-DIPHOSPHOCYTIDYL-2-C-METHYL-D-ERYTHRITOL KINASE, CHLOROPLASTIC"/>
    <property type="match status" value="1"/>
</dbReference>
<evidence type="ECO:0000256" key="2">
    <source>
        <dbReference type="ARBA" id="ARBA00012052"/>
    </source>
</evidence>
<dbReference type="Gene3D" id="3.30.70.890">
    <property type="entry name" value="GHMP kinase, C-terminal domain"/>
    <property type="match status" value="1"/>
</dbReference>
<evidence type="ECO:0000256" key="3">
    <source>
        <dbReference type="ARBA" id="ARBA00017473"/>
    </source>
</evidence>
<keyword evidence="8 10" id="KW-0414">Isoprene biosynthesis</keyword>
<dbReference type="SUPFAM" id="SSF55060">
    <property type="entry name" value="GHMP Kinase, C-terminal domain"/>
    <property type="match status" value="1"/>
</dbReference>
<feature type="binding site" evidence="10">
    <location>
        <begin position="96"/>
        <end position="106"/>
    </location>
    <ligand>
        <name>ATP</name>
        <dbReference type="ChEBI" id="CHEBI:30616"/>
    </ligand>
</feature>
<comment type="function">
    <text evidence="10">Catalyzes the phosphorylation of the position 2 hydroxy group of 4-diphosphocytidyl-2C-methyl-D-erythritol.</text>
</comment>
<protein>
    <recommendedName>
        <fullName evidence="3 10">4-diphosphocytidyl-2-C-methyl-D-erythritol kinase</fullName>
        <shortName evidence="10">CMK</shortName>
        <ecNumber evidence="2 10">2.7.1.148</ecNumber>
    </recommendedName>
    <alternativeName>
        <fullName evidence="9 10">4-(cytidine-5'-diphospho)-2-C-methyl-D-erythritol kinase</fullName>
    </alternativeName>
</protein>
<feature type="active site" evidence="10">
    <location>
        <position position="138"/>
    </location>
</feature>
<dbReference type="Gene3D" id="3.30.230.10">
    <property type="match status" value="1"/>
</dbReference>
<dbReference type="InterPro" id="IPR004424">
    <property type="entry name" value="IspE"/>
</dbReference>
<dbReference type="InterPro" id="IPR014721">
    <property type="entry name" value="Ribsml_uS5_D2-typ_fold_subgr"/>
</dbReference>
<sequence length="296" mass="30281">MAFVDHAPAKVNLTLAVRRRRADGFHDLESLVVFARTGDEVRFAPGGAGYSLEARGRMSADAGPVGDNLILKAARLLAARVPWLPGGAFTLVKRLPVAAGLGGGSSDAAAALRVLARVAALGLDDRRLQDAASLTGSDVPVCLAGKARMMRGTGAELGPVLPLPRLPALLVNPGVAVPTPQVFAQLGLAPGLEGQADPAAALEQGEEGQPRAGRAGLLAVLQAARNDLQPPALALAPVIGTALRHLGDTDGCRLARMSGSGATVFGLYDTCRAAAAAAKAIKAREPGWWVKPTMLG</sequence>
<comment type="similarity">
    <text evidence="1 10">Belongs to the GHMP kinase family. IspE subfamily.</text>
</comment>
<reference evidence="13 14" key="1">
    <citation type="submission" date="2019-04" db="EMBL/GenBank/DDBJ databases">
        <title>Phreatobacter aquaticus sp. nov.</title>
        <authorList>
            <person name="Choi A."/>
        </authorList>
    </citation>
    <scope>NUCLEOTIDE SEQUENCE [LARGE SCALE GENOMIC DNA]</scope>
    <source>
        <strain evidence="13 14">KCTC 52518</strain>
    </source>
</reference>
<evidence type="ECO:0000256" key="10">
    <source>
        <dbReference type="HAMAP-Rule" id="MF_00061"/>
    </source>
</evidence>
<evidence type="ECO:0000313" key="13">
    <source>
        <dbReference type="EMBL" id="QCI63281.1"/>
    </source>
</evidence>
<proteinExistence type="inferred from homology"/>
<comment type="catalytic activity">
    <reaction evidence="10">
        <text>4-CDP-2-C-methyl-D-erythritol + ATP = 4-CDP-2-C-methyl-D-erythritol 2-phosphate + ADP + H(+)</text>
        <dbReference type="Rhea" id="RHEA:18437"/>
        <dbReference type="ChEBI" id="CHEBI:15378"/>
        <dbReference type="ChEBI" id="CHEBI:30616"/>
        <dbReference type="ChEBI" id="CHEBI:57823"/>
        <dbReference type="ChEBI" id="CHEBI:57919"/>
        <dbReference type="ChEBI" id="CHEBI:456216"/>
        <dbReference type="EC" id="2.7.1.148"/>
    </reaction>
</comment>
<dbReference type="InterPro" id="IPR006204">
    <property type="entry name" value="GHMP_kinase_N_dom"/>
</dbReference>
<dbReference type="InterPro" id="IPR036554">
    <property type="entry name" value="GHMP_kinase_C_sf"/>
</dbReference>
<dbReference type="HAMAP" id="MF_00061">
    <property type="entry name" value="IspE"/>
    <property type="match status" value="1"/>
</dbReference>
<feature type="domain" description="GHMP kinase C-terminal" evidence="12">
    <location>
        <begin position="222"/>
        <end position="283"/>
    </location>
</feature>
<keyword evidence="7 10" id="KW-0067">ATP-binding</keyword>
<dbReference type="OrthoDB" id="9809438at2"/>
<evidence type="ECO:0000256" key="1">
    <source>
        <dbReference type="ARBA" id="ARBA00009684"/>
    </source>
</evidence>
<keyword evidence="14" id="KW-1185">Reference proteome</keyword>
<evidence type="ECO:0000313" key="14">
    <source>
        <dbReference type="Proteomes" id="UP000298781"/>
    </source>
</evidence>
<dbReference type="RefSeq" id="WP_136958740.1">
    <property type="nucleotide sequence ID" value="NZ_CP039690.1"/>
</dbReference>
<dbReference type="Pfam" id="PF08544">
    <property type="entry name" value="GHMP_kinases_C"/>
    <property type="match status" value="1"/>
</dbReference>
<feature type="active site" evidence="10">
    <location>
        <position position="10"/>
    </location>
</feature>
<feature type="domain" description="GHMP kinase N-terminal" evidence="11">
    <location>
        <begin position="68"/>
        <end position="145"/>
    </location>
</feature>
<keyword evidence="6 10" id="KW-0418">Kinase</keyword>
<dbReference type="SUPFAM" id="SSF54211">
    <property type="entry name" value="Ribosomal protein S5 domain 2-like"/>
    <property type="match status" value="1"/>
</dbReference>
<name>A0A4D7AUF7_9HYPH</name>
<dbReference type="NCBIfam" id="NF011202">
    <property type="entry name" value="PRK14608.1"/>
    <property type="match status" value="1"/>
</dbReference>